<dbReference type="KEGG" id="bbes:BESB_017920"/>
<evidence type="ECO:0000313" key="4">
    <source>
        <dbReference type="Proteomes" id="UP000224006"/>
    </source>
</evidence>
<comment type="caution">
    <text evidence="3">The sequence shown here is derived from an EMBL/GenBank/DDBJ whole genome shotgun (WGS) entry which is preliminary data.</text>
</comment>
<dbReference type="GO" id="GO:0016020">
    <property type="term" value="C:membrane"/>
    <property type="evidence" value="ECO:0007669"/>
    <property type="project" value="InterPro"/>
</dbReference>
<accession>A0A2A9M5J2</accession>
<dbReference type="InterPro" id="IPR036755">
    <property type="entry name" value="SRS_dom_sf"/>
</dbReference>
<keyword evidence="1" id="KW-0812">Transmembrane</keyword>
<organism evidence="3 4">
    <name type="scientific">Besnoitia besnoiti</name>
    <name type="common">Apicomplexan protozoan</name>
    <dbReference type="NCBI Taxonomy" id="94643"/>
    <lineage>
        <taxon>Eukaryota</taxon>
        <taxon>Sar</taxon>
        <taxon>Alveolata</taxon>
        <taxon>Apicomplexa</taxon>
        <taxon>Conoidasida</taxon>
        <taxon>Coccidia</taxon>
        <taxon>Eucoccidiorida</taxon>
        <taxon>Eimeriorina</taxon>
        <taxon>Sarcocystidae</taxon>
        <taxon>Besnoitia</taxon>
    </lineage>
</organism>
<feature type="transmembrane region" description="Helical" evidence="1">
    <location>
        <begin position="31"/>
        <end position="49"/>
    </location>
</feature>
<dbReference type="GeneID" id="40306853"/>
<name>A0A2A9M5J2_BESBE</name>
<protein>
    <submittedName>
        <fullName evidence="3">SAG-related sequence</fullName>
    </submittedName>
</protein>
<dbReference type="SUPFAM" id="SSF74877">
    <property type="entry name" value="Major surface antigen p30, SAG1"/>
    <property type="match status" value="2"/>
</dbReference>
<dbReference type="Proteomes" id="UP000224006">
    <property type="component" value="Chromosome X"/>
</dbReference>
<dbReference type="InterPro" id="IPR028352">
    <property type="entry name" value="Surface_antig_SAG1"/>
</dbReference>
<dbReference type="EMBL" id="NWUJ01000011">
    <property type="protein sequence ID" value="PFH32474.1"/>
    <property type="molecule type" value="Genomic_DNA"/>
</dbReference>
<sequence>MAHQCTAVRAVASHASLADSEKGTRQNSRRTFRWAPALVGFCLCSAAIVCTPSSSVVPAAAATTSGCEEVGDGIQCTCSPSDNNAKAVTVVLSQNRNQLQLLCKSDLIYAPDNLAGQKVCTAEVLTECNGGSADSSIDVTTLLHDAPADLKWQTSAEGADSAKPKILTIPPANFPYVDGKFAVGCLDSTEDTGHVKCQLDVTIAAKQTVTTGQVVTCGYGEDSNPTHHEVRLTPSQNAFTLVCGGDGEILPTAYKRSYCLGGENEDAAAECPGRYADILPTYEQKWWKRDDFKGSFTLTIPTERFPREKATLRVGCRKLTQPANPHILAAEESSVCTVDVSIKGTDLVSSSTSSRGTLAVFSMILGAGSAVSTLARAFALR</sequence>
<dbReference type="Pfam" id="PF04092">
    <property type="entry name" value="SAG"/>
    <property type="match status" value="2"/>
</dbReference>
<dbReference type="InterPro" id="IPR007226">
    <property type="entry name" value="SRS_dom"/>
</dbReference>
<gene>
    <name evidence="3" type="ORF">BESB_017920</name>
</gene>
<reference evidence="3 4" key="1">
    <citation type="submission" date="2017-09" db="EMBL/GenBank/DDBJ databases">
        <title>Genome sequencing of Besnoitia besnoiti strain Bb-Ger1.</title>
        <authorList>
            <person name="Schares G."/>
            <person name="Venepally P."/>
            <person name="Lorenzi H.A."/>
        </authorList>
    </citation>
    <scope>NUCLEOTIDE SEQUENCE [LARGE SCALE GENOMIC DNA]</scope>
    <source>
        <strain evidence="3 4">Bb-Ger1</strain>
    </source>
</reference>
<proteinExistence type="predicted"/>
<dbReference type="RefSeq" id="XP_029216483.1">
    <property type="nucleotide sequence ID" value="XM_029360507.1"/>
</dbReference>
<feature type="domain" description="SRS" evidence="2">
    <location>
        <begin position="75"/>
        <end position="203"/>
    </location>
</feature>
<dbReference type="Gene3D" id="2.60.40.1320">
    <property type="entry name" value="SRS domain"/>
    <property type="match status" value="2"/>
</dbReference>
<keyword evidence="1" id="KW-1133">Transmembrane helix</keyword>
<evidence type="ECO:0000313" key="3">
    <source>
        <dbReference type="EMBL" id="PFH32474.1"/>
    </source>
</evidence>
<dbReference type="AlphaFoldDB" id="A0A2A9M5J2"/>
<dbReference type="PRINTS" id="PR01801">
    <property type="entry name" value="SURFCEANTIGN"/>
</dbReference>
<keyword evidence="4" id="KW-1185">Reference proteome</keyword>
<dbReference type="VEuPathDB" id="ToxoDB:BESB_017920"/>
<feature type="transmembrane region" description="Helical" evidence="1">
    <location>
        <begin position="358"/>
        <end position="379"/>
    </location>
</feature>
<evidence type="ECO:0000259" key="2">
    <source>
        <dbReference type="Pfam" id="PF04092"/>
    </source>
</evidence>
<evidence type="ECO:0000256" key="1">
    <source>
        <dbReference type="SAM" id="Phobius"/>
    </source>
</evidence>
<feature type="domain" description="SRS" evidence="2">
    <location>
        <begin position="213"/>
        <end position="342"/>
    </location>
</feature>
<keyword evidence="1" id="KW-0472">Membrane</keyword>